<dbReference type="SMART" id="SM00028">
    <property type="entry name" value="TPR"/>
    <property type="match status" value="2"/>
</dbReference>
<evidence type="ECO:0000313" key="8">
    <source>
        <dbReference type="Proteomes" id="UP000054736"/>
    </source>
</evidence>
<dbReference type="OrthoDB" id="9776053at2"/>
<dbReference type="Gene3D" id="1.25.40.10">
    <property type="entry name" value="Tetratricopeptide repeat domain"/>
    <property type="match status" value="1"/>
</dbReference>
<protein>
    <submittedName>
        <fullName evidence="7">Cytochrome c-type biogenesis protein</fullName>
    </submittedName>
</protein>
<dbReference type="PANTHER" id="PTHR47870:SF1">
    <property type="entry name" value="CYTOCHROME C-TYPE BIOGENESIS PROTEIN CCMH"/>
    <property type="match status" value="1"/>
</dbReference>
<dbReference type="RefSeq" id="WP_058497373.1">
    <property type="nucleotide sequence ID" value="NZ_CAAAIU010000016.1"/>
</dbReference>
<keyword evidence="5" id="KW-1133">Transmembrane helix</keyword>
<reference evidence="7 8" key="1">
    <citation type="submission" date="2015-11" db="EMBL/GenBank/DDBJ databases">
        <title>Genomic analysis of 38 Legionella species identifies large and diverse effector repertoires.</title>
        <authorList>
            <person name="Burstein D."/>
            <person name="Amaro F."/>
            <person name="Zusman T."/>
            <person name="Lifshitz Z."/>
            <person name="Cohen O."/>
            <person name="Gilbert J.A."/>
            <person name="Pupko T."/>
            <person name="Shuman H.A."/>
            <person name="Segal G."/>
        </authorList>
    </citation>
    <scope>NUCLEOTIDE SEQUENCE [LARGE SCALE GENOMIC DNA]</scope>
    <source>
        <strain evidence="7 8">ATCC 700990</strain>
    </source>
</reference>
<dbReference type="InterPro" id="IPR019734">
    <property type="entry name" value="TPR_rpt"/>
</dbReference>
<organism evidence="7 8">
    <name type="scientific">Legionella drozanskii LLAP-1</name>
    <dbReference type="NCBI Taxonomy" id="1212489"/>
    <lineage>
        <taxon>Bacteria</taxon>
        <taxon>Pseudomonadati</taxon>
        <taxon>Pseudomonadota</taxon>
        <taxon>Gammaproteobacteria</taxon>
        <taxon>Legionellales</taxon>
        <taxon>Legionellaceae</taxon>
        <taxon>Legionella</taxon>
    </lineage>
</organism>
<dbReference type="AlphaFoldDB" id="A0A0W0SKP8"/>
<feature type="repeat" description="TPR" evidence="4">
    <location>
        <begin position="168"/>
        <end position="201"/>
    </location>
</feature>
<proteinExistence type="predicted"/>
<accession>A0A0W0SKP8</accession>
<dbReference type="EMBL" id="LNXY01000034">
    <property type="protein sequence ID" value="KTC83991.1"/>
    <property type="molecule type" value="Genomic_DNA"/>
</dbReference>
<evidence type="ECO:0000313" key="7">
    <source>
        <dbReference type="EMBL" id="KTC83991.1"/>
    </source>
</evidence>
<dbReference type="InterPro" id="IPR051263">
    <property type="entry name" value="C-type_cytochrome_biogenesis"/>
</dbReference>
<keyword evidence="8" id="KW-1185">Reference proteome</keyword>
<feature type="transmembrane region" description="Helical" evidence="5">
    <location>
        <begin position="6"/>
        <end position="23"/>
    </location>
</feature>
<dbReference type="PANTHER" id="PTHR47870">
    <property type="entry name" value="CYTOCHROME C-TYPE BIOGENESIS PROTEIN CCMH"/>
    <property type="match status" value="1"/>
</dbReference>
<keyword evidence="3 4" id="KW-0802">TPR repeat</keyword>
<evidence type="ECO:0000256" key="1">
    <source>
        <dbReference type="ARBA" id="ARBA00022737"/>
    </source>
</evidence>
<dbReference type="Proteomes" id="UP000054736">
    <property type="component" value="Unassembled WGS sequence"/>
</dbReference>
<keyword evidence="2" id="KW-0201">Cytochrome c-type biogenesis</keyword>
<dbReference type="GO" id="GO:0017004">
    <property type="term" value="P:cytochrome complex assembly"/>
    <property type="evidence" value="ECO:0007669"/>
    <property type="project" value="UniProtKB-KW"/>
</dbReference>
<feature type="domain" description="Cytochrome c-type biogenesis protein H TPR" evidence="6">
    <location>
        <begin position="81"/>
        <end position="204"/>
    </location>
</feature>
<gene>
    <name evidence="7" type="ORF">Ldro_3111</name>
</gene>
<dbReference type="PROSITE" id="PS50005">
    <property type="entry name" value="TPR"/>
    <property type="match status" value="2"/>
</dbReference>
<evidence type="ECO:0000259" key="6">
    <source>
        <dbReference type="Pfam" id="PF23914"/>
    </source>
</evidence>
<comment type="caution">
    <text evidence="7">The sequence shown here is derived from an EMBL/GenBank/DDBJ whole genome shotgun (WGS) entry which is preliminary data.</text>
</comment>
<dbReference type="InterPro" id="IPR056413">
    <property type="entry name" value="TPR_CcmH_CycH"/>
</dbReference>
<dbReference type="PATRIC" id="fig|1212489.4.peg.3296"/>
<sequence>MNEWWLLISFIVLGLLALPLALYPLRKTKLLMVIIVPVFVVFSSLVYWRWGAWSSWQEYQHREATQQQVQAVLQTIKSPAELVERMKTRLKQDPNSERGWYLLGRLYASQGQWLEARDAFLKALELKPENEMTLINYAQSLLQLNQQQFNKQIREILKNLLQKDPNQPDALAMLAMDAFADRNYQLAIDYWQQLLKLAPEQSEEAQLLRKAIAKAQQKLMSP</sequence>
<evidence type="ECO:0000256" key="4">
    <source>
        <dbReference type="PROSITE-ProRule" id="PRU00339"/>
    </source>
</evidence>
<keyword evidence="5" id="KW-0812">Transmembrane</keyword>
<dbReference type="Pfam" id="PF23914">
    <property type="entry name" value="TPR_CcmH_CycH"/>
    <property type="match status" value="1"/>
</dbReference>
<dbReference type="InterPro" id="IPR011990">
    <property type="entry name" value="TPR-like_helical_dom_sf"/>
</dbReference>
<dbReference type="SUPFAM" id="SSF48452">
    <property type="entry name" value="TPR-like"/>
    <property type="match status" value="1"/>
</dbReference>
<evidence type="ECO:0000256" key="3">
    <source>
        <dbReference type="ARBA" id="ARBA00022803"/>
    </source>
</evidence>
<dbReference type="STRING" id="1212489.Ldro_3111"/>
<feature type="repeat" description="TPR" evidence="4">
    <location>
        <begin position="97"/>
        <end position="130"/>
    </location>
</feature>
<feature type="transmembrane region" description="Helical" evidence="5">
    <location>
        <begin position="30"/>
        <end position="50"/>
    </location>
</feature>
<keyword evidence="1" id="KW-0677">Repeat</keyword>
<evidence type="ECO:0000256" key="2">
    <source>
        <dbReference type="ARBA" id="ARBA00022748"/>
    </source>
</evidence>
<dbReference type="PROSITE" id="PS50293">
    <property type="entry name" value="TPR_REGION"/>
    <property type="match status" value="1"/>
</dbReference>
<evidence type="ECO:0000256" key="5">
    <source>
        <dbReference type="SAM" id="Phobius"/>
    </source>
</evidence>
<keyword evidence="5" id="KW-0472">Membrane</keyword>
<name>A0A0W0SKP8_9GAMM</name>